<evidence type="ECO:0008006" key="7">
    <source>
        <dbReference type="Google" id="ProtNLM"/>
    </source>
</evidence>
<gene>
    <name evidence="5" type="ORF">KSP39_PZI002564</name>
</gene>
<dbReference type="AlphaFoldDB" id="A0AAP0C0Y7"/>
<keyword evidence="2" id="KW-0929">Antimicrobial</keyword>
<dbReference type="PANTHER" id="PTHR33830">
    <property type="entry name" value="DEFENSIN-LIKE PROTEIN 184-RELATED"/>
    <property type="match status" value="1"/>
</dbReference>
<dbReference type="Pfam" id="PF07333">
    <property type="entry name" value="SLR1-BP"/>
    <property type="match status" value="1"/>
</dbReference>
<reference evidence="5 6" key="1">
    <citation type="journal article" date="2022" name="Nat. Plants">
        <title>Genomes of leafy and leafless Platanthera orchids illuminate the evolution of mycoheterotrophy.</title>
        <authorList>
            <person name="Li M.H."/>
            <person name="Liu K.W."/>
            <person name="Li Z."/>
            <person name="Lu H.C."/>
            <person name="Ye Q.L."/>
            <person name="Zhang D."/>
            <person name="Wang J.Y."/>
            <person name="Li Y.F."/>
            <person name="Zhong Z.M."/>
            <person name="Liu X."/>
            <person name="Yu X."/>
            <person name="Liu D.K."/>
            <person name="Tu X.D."/>
            <person name="Liu B."/>
            <person name="Hao Y."/>
            <person name="Liao X.Y."/>
            <person name="Jiang Y.T."/>
            <person name="Sun W.H."/>
            <person name="Chen J."/>
            <person name="Chen Y.Q."/>
            <person name="Ai Y."/>
            <person name="Zhai J.W."/>
            <person name="Wu S.S."/>
            <person name="Zhou Z."/>
            <person name="Hsiao Y.Y."/>
            <person name="Wu W.L."/>
            <person name="Chen Y.Y."/>
            <person name="Lin Y.F."/>
            <person name="Hsu J.L."/>
            <person name="Li C.Y."/>
            <person name="Wang Z.W."/>
            <person name="Zhao X."/>
            <person name="Zhong W.Y."/>
            <person name="Ma X.K."/>
            <person name="Ma L."/>
            <person name="Huang J."/>
            <person name="Chen G.Z."/>
            <person name="Huang M.Z."/>
            <person name="Huang L."/>
            <person name="Peng D.H."/>
            <person name="Luo Y.B."/>
            <person name="Zou S.Q."/>
            <person name="Chen S.P."/>
            <person name="Lan S."/>
            <person name="Tsai W.C."/>
            <person name="Van de Peer Y."/>
            <person name="Liu Z.J."/>
        </authorList>
    </citation>
    <scope>NUCLEOTIDE SEQUENCE [LARGE SCALE GENOMIC DNA]</scope>
    <source>
        <strain evidence="5">Lor287</strain>
    </source>
</reference>
<evidence type="ECO:0000256" key="1">
    <source>
        <dbReference type="ARBA" id="ARBA00006722"/>
    </source>
</evidence>
<dbReference type="Proteomes" id="UP001418222">
    <property type="component" value="Unassembled WGS sequence"/>
</dbReference>
<evidence type="ECO:0000313" key="5">
    <source>
        <dbReference type="EMBL" id="KAK8954934.1"/>
    </source>
</evidence>
<keyword evidence="3" id="KW-0295">Fungicide</keyword>
<comment type="caution">
    <text evidence="5">The sequence shown here is derived from an EMBL/GenBank/DDBJ whole genome shotgun (WGS) entry which is preliminary data.</text>
</comment>
<comment type="similarity">
    <text evidence="1">Belongs to the DEFL family.</text>
</comment>
<proteinExistence type="inferred from homology"/>
<evidence type="ECO:0000256" key="4">
    <source>
        <dbReference type="ARBA" id="ARBA00022821"/>
    </source>
</evidence>
<dbReference type="GO" id="GO:0031640">
    <property type="term" value="P:killing of cells of another organism"/>
    <property type="evidence" value="ECO:0007669"/>
    <property type="project" value="UniProtKB-KW"/>
</dbReference>
<dbReference type="InterPro" id="IPR010851">
    <property type="entry name" value="DEFL"/>
</dbReference>
<accession>A0AAP0C0Y7</accession>
<evidence type="ECO:0000313" key="6">
    <source>
        <dbReference type="Proteomes" id="UP001418222"/>
    </source>
</evidence>
<evidence type="ECO:0000256" key="3">
    <source>
        <dbReference type="ARBA" id="ARBA00022577"/>
    </source>
</evidence>
<keyword evidence="6" id="KW-1185">Reference proteome</keyword>
<dbReference type="PANTHER" id="PTHR33830:SF21">
    <property type="entry name" value="DEFENSIN-LIKE PROTEIN 165-RELATED"/>
    <property type="match status" value="1"/>
</dbReference>
<sequence length="57" mass="6147">MTVSGAEARKRCSAVLNAGGCYLPSCREECFKEYNGFGNCIANAAGTSYKCLCFYNC</sequence>
<name>A0AAP0C0Y7_9ASPA</name>
<protein>
    <recommendedName>
        <fullName evidence="7">Defensin-like protein</fullName>
    </recommendedName>
</protein>
<evidence type="ECO:0000256" key="2">
    <source>
        <dbReference type="ARBA" id="ARBA00022529"/>
    </source>
</evidence>
<organism evidence="5 6">
    <name type="scientific">Platanthera zijinensis</name>
    <dbReference type="NCBI Taxonomy" id="2320716"/>
    <lineage>
        <taxon>Eukaryota</taxon>
        <taxon>Viridiplantae</taxon>
        <taxon>Streptophyta</taxon>
        <taxon>Embryophyta</taxon>
        <taxon>Tracheophyta</taxon>
        <taxon>Spermatophyta</taxon>
        <taxon>Magnoliopsida</taxon>
        <taxon>Liliopsida</taxon>
        <taxon>Asparagales</taxon>
        <taxon>Orchidaceae</taxon>
        <taxon>Orchidoideae</taxon>
        <taxon>Orchideae</taxon>
        <taxon>Orchidinae</taxon>
        <taxon>Platanthera</taxon>
    </lineage>
</organism>
<keyword evidence="4" id="KW-0611">Plant defense</keyword>
<dbReference type="GO" id="GO:0050832">
    <property type="term" value="P:defense response to fungus"/>
    <property type="evidence" value="ECO:0007669"/>
    <property type="project" value="UniProtKB-KW"/>
</dbReference>
<dbReference type="EMBL" id="JBBWWQ010000002">
    <property type="protein sequence ID" value="KAK8954934.1"/>
    <property type="molecule type" value="Genomic_DNA"/>
</dbReference>